<dbReference type="InterPro" id="IPR055760">
    <property type="entry name" value="DUF7336"/>
</dbReference>
<dbReference type="EMBL" id="BK015636">
    <property type="protein sequence ID" value="DAE17200.1"/>
    <property type="molecule type" value="Genomic_DNA"/>
</dbReference>
<name>A0A8S5QDP4_9CAUD</name>
<proteinExistence type="predicted"/>
<sequence length="405" mass="47585">MSLYTKEEKKKSLWHPITDEDFDIDFSKPFIVCCDDASLFIVKDFADMFNYLDEDRFYDVKAQTLSEEGKEEFREDYYGYMYLDEDFYHAIDWAKGECIEDVKGDRERPELFVMYESGPKVFDRFDFGPSGTPAYGGAPLLRRDFAANYPELYHVEYIVNLDRVSETQLSALFRASLDKPKTAYVVTSGEYSDYRVDGVFSDKEKADSFVTKAEDRTIETYNIDDEEQLREECWYEINISIYKSSKVMGVSVHDLCLSDKYFDAVRFTLRDGVNGYFSFYLKALNRDKAKAIALERFHALLAVESSHFPMLRWTRVRKPCYGSEDFQEGLVFGYFDYKAYFYPSNRMERTQDLFMEIKFSLPIPLTEEEENNIDWQNLIESVCLQLMNSHGLKIESRKDLPAEFI</sequence>
<organism evidence="2">
    <name type="scientific">Siphoviridae sp. ctbvd11</name>
    <dbReference type="NCBI Taxonomy" id="2825567"/>
    <lineage>
        <taxon>Viruses</taxon>
        <taxon>Duplodnaviria</taxon>
        <taxon>Heunggongvirae</taxon>
        <taxon>Uroviricota</taxon>
        <taxon>Caudoviricetes</taxon>
    </lineage>
</organism>
<evidence type="ECO:0000259" key="1">
    <source>
        <dbReference type="Pfam" id="PF24024"/>
    </source>
</evidence>
<evidence type="ECO:0000313" key="2">
    <source>
        <dbReference type="EMBL" id="DAE17200.1"/>
    </source>
</evidence>
<accession>A0A8S5QDP4</accession>
<reference evidence="2" key="1">
    <citation type="journal article" date="2021" name="Proc. Natl. Acad. Sci. U.S.A.">
        <title>A Catalog of Tens of Thousands of Viruses from Human Metagenomes Reveals Hidden Associations with Chronic Diseases.</title>
        <authorList>
            <person name="Tisza M.J."/>
            <person name="Buck C.B."/>
        </authorList>
    </citation>
    <scope>NUCLEOTIDE SEQUENCE</scope>
    <source>
        <strain evidence="2">Ctbvd11</strain>
    </source>
</reference>
<protein>
    <recommendedName>
        <fullName evidence="1">DUF7336 domain-containing protein</fullName>
    </recommendedName>
</protein>
<feature type="domain" description="DUF7336" evidence="1">
    <location>
        <begin position="182"/>
        <end position="228"/>
    </location>
</feature>
<dbReference type="Pfam" id="PF24024">
    <property type="entry name" value="DUF7336"/>
    <property type="match status" value="1"/>
</dbReference>